<feature type="signal peptide" evidence="2">
    <location>
        <begin position="1"/>
        <end position="22"/>
    </location>
</feature>
<keyword evidence="2" id="KW-0732">Signal</keyword>
<evidence type="ECO:0000256" key="2">
    <source>
        <dbReference type="SAM" id="SignalP"/>
    </source>
</evidence>
<evidence type="ECO:0000256" key="1">
    <source>
        <dbReference type="ARBA" id="ARBA00022801"/>
    </source>
</evidence>
<dbReference type="Gene3D" id="3.40.720.10">
    <property type="entry name" value="Alkaline Phosphatase, subunit A"/>
    <property type="match status" value="2"/>
</dbReference>
<dbReference type="PROSITE" id="PS51257">
    <property type="entry name" value="PROKAR_LIPOPROTEIN"/>
    <property type="match status" value="1"/>
</dbReference>
<dbReference type="PANTHER" id="PTHR31956">
    <property type="entry name" value="NON-SPECIFIC PHOSPHOLIPASE C4-RELATED"/>
    <property type="match status" value="1"/>
</dbReference>
<dbReference type="PANTHER" id="PTHR31956:SF1">
    <property type="entry name" value="NON-SPECIFIC PHOSPHOLIPASE C1"/>
    <property type="match status" value="1"/>
</dbReference>
<name>A0ABQ1G528_9GAMM</name>
<sequence>MRSRLSICLAVALLALSTGCSALQNTPTRLQADSGPLLYKVNPIRGPSIGVQDTATPIKHLVVIFQENVSFDHYFGTYPNAVNTSGEPAFHAAPGTPMINGLTQALLTNNPNANNTANGNAAINPFRLSRAQAATSSQDHDYTDEQRAFNNGAMDLFPKYTGAGQTLPGGTPEQNGKGQVMGYYDGNTVTAMWHYAQHFAMSDNSYGTNFGPSSVGAINLISGQTNGVTESLSAGGTIVADGLGGYTLIGDALPLGDVCTSSNAPQAHLGGRNIGDLLNEKNITWGFFQGGFDLTVVNVNGTTGCQRSTYSSVTQSTKADYVPHHQPFQYYTSTANLAHARPTSVATIGRSGDDANHQYDVNDFFAAVDAGNMPAVSYLKAAAYQDGHAGYSDPLDEQQFVVRVINFLQQRPEWASTAVVIAYDDSDGWYDHQASPRVNASYTGADALTGANGCDARDSLPGIAPNSQHAQGRCGFGPRLPLLVISPWARKNYVDHTLTDQSSIMRFIEDNWLNGKRLGGGSFDALAGTIESMFDFSQANTAGRRLILDEQTGEVVEASP</sequence>
<protein>
    <submittedName>
        <fullName evidence="3">Phospholipase C</fullName>
    </submittedName>
</protein>
<dbReference type="InterPro" id="IPR017850">
    <property type="entry name" value="Alkaline_phosphatase_core_sf"/>
</dbReference>
<organism evidence="3 4">
    <name type="scientific">Dyella nitratireducens</name>
    <dbReference type="NCBI Taxonomy" id="1849580"/>
    <lineage>
        <taxon>Bacteria</taxon>
        <taxon>Pseudomonadati</taxon>
        <taxon>Pseudomonadota</taxon>
        <taxon>Gammaproteobacteria</taxon>
        <taxon>Lysobacterales</taxon>
        <taxon>Rhodanobacteraceae</taxon>
        <taxon>Dyella</taxon>
    </lineage>
</organism>
<proteinExistence type="predicted"/>
<comment type="caution">
    <text evidence="3">The sequence shown here is derived from an EMBL/GenBank/DDBJ whole genome shotgun (WGS) entry which is preliminary data.</text>
</comment>
<keyword evidence="4" id="KW-1185">Reference proteome</keyword>
<evidence type="ECO:0000313" key="3">
    <source>
        <dbReference type="EMBL" id="GGA35719.1"/>
    </source>
</evidence>
<accession>A0ABQ1G528</accession>
<evidence type="ECO:0000313" key="4">
    <source>
        <dbReference type="Proteomes" id="UP000620046"/>
    </source>
</evidence>
<dbReference type="RefSeq" id="WP_188794726.1">
    <property type="nucleotide sequence ID" value="NZ_BMJA01000002.1"/>
</dbReference>
<dbReference type="Proteomes" id="UP000620046">
    <property type="component" value="Unassembled WGS sequence"/>
</dbReference>
<dbReference type="Pfam" id="PF04185">
    <property type="entry name" value="Phosphoesterase"/>
    <property type="match status" value="1"/>
</dbReference>
<dbReference type="CDD" id="cd16013">
    <property type="entry name" value="AcpA"/>
    <property type="match status" value="1"/>
</dbReference>
<dbReference type="InterPro" id="IPR007312">
    <property type="entry name" value="Phosphoesterase"/>
</dbReference>
<gene>
    <name evidence="3" type="ORF">GCM10010981_26020</name>
</gene>
<reference evidence="4" key="1">
    <citation type="journal article" date="2019" name="Int. J. Syst. Evol. Microbiol.">
        <title>The Global Catalogue of Microorganisms (GCM) 10K type strain sequencing project: providing services to taxonomists for standard genome sequencing and annotation.</title>
        <authorList>
            <consortium name="The Broad Institute Genomics Platform"/>
            <consortium name="The Broad Institute Genome Sequencing Center for Infectious Disease"/>
            <person name="Wu L."/>
            <person name="Ma J."/>
        </authorList>
    </citation>
    <scope>NUCLEOTIDE SEQUENCE [LARGE SCALE GENOMIC DNA]</scope>
    <source>
        <strain evidence="4">CGMCC 1.15439</strain>
    </source>
</reference>
<feature type="chain" id="PRO_5046454673" evidence="2">
    <location>
        <begin position="23"/>
        <end position="560"/>
    </location>
</feature>
<keyword evidence="1" id="KW-0378">Hydrolase</keyword>
<dbReference type="EMBL" id="BMJA01000002">
    <property type="protein sequence ID" value="GGA35719.1"/>
    <property type="molecule type" value="Genomic_DNA"/>
</dbReference>